<dbReference type="EMBL" id="JAINUF010000017">
    <property type="protein sequence ID" value="KAJ8338767.1"/>
    <property type="molecule type" value="Genomic_DNA"/>
</dbReference>
<accession>A0A9Q1EHC5</accession>
<keyword evidence="20" id="KW-1185">Reference proteome</keyword>
<feature type="domain" description="Fibronectin type-III" evidence="18">
    <location>
        <begin position="594"/>
        <end position="691"/>
    </location>
</feature>
<protein>
    <recommendedName>
        <fullName evidence="4">Leptin receptor</fullName>
    </recommendedName>
    <alternativeName>
        <fullName evidence="13">OB receptor</fullName>
    </alternativeName>
</protein>
<dbReference type="PROSITE" id="PS50853">
    <property type="entry name" value="FN3"/>
    <property type="match status" value="3"/>
</dbReference>
<comment type="similarity">
    <text evidence="3">Belongs to the type I cytokine receptor family. Type 2 subfamily.</text>
</comment>
<keyword evidence="8 16" id="KW-1133">Transmembrane helix</keyword>
<feature type="compositionally biased region" description="Polar residues" evidence="15">
    <location>
        <begin position="973"/>
        <end position="987"/>
    </location>
</feature>
<proteinExistence type="inferred from homology"/>
<comment type="subcellular location">
    <subcellularLocation>
        <location evidence="1">Basolateral cell membrane</location>
    </subcellularLocation>
    <subcellularLocation>
        <location evidence="2">Membrane</location>
        <topology evidence="2">Single-pass type I membrane protein</topology>
    </subcellularLocation>
</comment>
<evidence type="ECO:0000256" key="2">
    <source>
        <dbReference type="ARBA" id="ARBA00004479"/>
    </source>
</evidence>
<dbReference type="OrthoDB" id="6382334at2759"/>
<evidence type="ECO:0000256" key="3">
    <source>
        <dbReference type="ARBA" id="ARBA00008921"/>
    </source>
</evidence>
<evidence type="ECO:0000259" key="18">
    <source>
        <dbReference type="PROSITE" id="PS50853"/>
    </source>
</evidence>
<dbReference type="GO" id="GO:0004896">
    <property type="term" value="F:cytokine receptor activity"/>
    <property type="evidence" value="ECO:0007669"/>
    <property type="project" value="InterPro"/>
</dbReference>
<feature type="transmembrane region" description="Helical" evidence="16">
    <location>
        <begin position="691"/>
        <end position="715"/>
    </location>
</feature>
<dbReference type="InterPro" id="IPR040817">
    <property type="entry name" value="LIFR_D2"/>
</dbReference>
<name>A0A9Q1EHC5_SYNKA</name>
<evidence type="ECO:0000256" key="4">
    <source>
        <dbReference type="ARBA" id="ARBA00019169"/>
    </source>
</evidence>
<keyword evidence="7" id="KW-0677">Repeat</keyword>
<evidence type="ECO:0000256" key="6">
    <source>
        <dbReference type="ARBA" id="ARBA00022729"/>
    </source>
</evidence>
<evidence type="ECO:0000256" key="17">
    <source>
        <dbReference type="SAM" id="SignalP"/>
    </source>
</evidence>
<reference evidence="19" key="1">
    <citation type="journal article" date="2023" name="Science">
        <title>Genome structures resolve the early diversification of teleost fishes.</title>
        <authorList>
            <person name="Parey E."/>
            <person name="Louis A."/>
            <person name="Montfort J."/>
            <person name="Bouchez O."/>
            <person name="Roques C."/>
            <person name="Iampietro C."/>
            <person name="Lluch J."/>
            <person name="Castinel A."/>
            <person name="Donnadieu C."/>
            <person name="Desvignes T."/>
            <person name="Floi Bucao C."/>
            <person name="Jouanno E."/>
            <person name="Wen M."/>
            <person name="Mejri S."/>
            <person name="Dirks R."/>
            <person name="Jansen H."/>
            <person name="Henkel C."/>
            <person name="Chen W.J."/>
            <person name="Zahm M."/>
            <person name="Cabau C."/>
            <person name="Klopp C."/>
            <person name="Thompson A.W."/>
            <person name="Robinson-Rechavi M."/>
            <person name="Braasch I."/>
            <person name="Lecointre G."/>
            <person name="Bobe J."/>
            <person name="Postlethwait J.H."/>
            <person name="Berthelot C."/>
            <person name="Roest Crollius H."/>
            <person name="Guiguen Y."/>
        </authorList>
    </citation>
    <scope>NUCLEOTIDE SEQUENCE</scope>
    <source>
        <strain evidence="19">WJC10195</strain>
    </source>
</reference>
<dbReference type="InterPro" id="IPR003529">
    <property type="entry name" value="Hematopoietin_rcpt_Gp130_CS"/>
</dbReference>
<feature type="domain" description="Fibronectin type-III" evidence="18">
    <location>
        <begin position="410"/>
        <end position="500"/>
    </location>
</feature>
<dbReference type="Gene3D" id="2.60.40.10">
    <property type="entry name" value="Immunoglobulins"/>
    <property type="match status" value="7"/>
</dbReference>
<feature type="compositionally biased region" description="Low complexity" evidence="15">
    <location>
        <begin position="940"/>
        <end position="949"/>
    </location>
</feature>
<dbReference type="Pfam" id="PF21177">
    <property type="entry name" value="LIF-R_Ig-like"/>
    <property type="match status" value="1"/>
</dbReference>
<dbReference type="InterPro" id="IPR036116">
    <property type="entry name" value="FN3_sf"/>
</dbReference>
<dbReference type="PANTHER" id="PTHR48423">
    <property type="entry name" value="INTERLEUKIN-27 RECEPTOR SUBUNIT ALPHA"/>
    <property type="match status" value="1"/>
</dbReference>
<evidence type="ECO:0000256" key="15">
    <source>
        <dbReference type="SAM" id="MobiDB-lite"/>
    </source>
</evidence>
<dbReference type="InterPro" id="IPR003531">
    <property type="entry name" value="Hempt_rcpt_S_F1_CS"/>
</dbReference>
<evidence type="ECO:0000256" key="7">
    <source>
        <dbReference type="ARBA" id="ARBA00022737"/>
    </source>
</evidence>
<gene>
    <name evidence="19" type="ORF">SKAU_G00355530</name>
</gene>
<feature type="region of interest" description="Disordered" evidence="15">
    <location>
        <begin position="836"/>
        <end position="855"/>
    </location>
</feature>
<evidence type="ECO:0000256" key="8">
    <source>
        <dbReference type="ARBA" id="ARBA00022989"/>
    </source>
</evidence>
<dbReference type="Pfam" id="PF17971">
    <property type="entry name" value="LIFR_D2"/>
    <property type="match status" value="1"/>
</dbReference>
<dbReference type="InterPro" id="IPR048497">
    <property type="entry name" value="LIF-R-like_Ig-like"/>
</dbReference>
<comment type="subunit">
    <text evidence="14">Present as a mixture of monomers and dimers. The phosphorylated receptor binds a number of SH2 domain-containing proteins such as JAK2, STAT3, PTPN11, and SOCS3. Interaction with SOCS3 inhibits JAK/STAT signaling and MAPK cascade.</text>
</comment>
<evidence type="ECO:0000256" key="16">
    <source>
        <dbReference type="SAM" id="Phobius"/>
    </source>
</evidence>
<dbReference type="Proteomes" id="UP001152622">
    <property type="component" value="Chromosome 17"/>
</dbReference>
<evidence type="ECO:0000256" key="1">
    <source>
        <dbReference type="ARBA" id="ARBA00004187"/>
    </source>
</evidence>
<dbReference type="SMART" id="SM00060">
    <property type="entry name" value="FN3"/>
    <property type="match status" value="3"/>
</dbReference>
<sequence length="987" mass="109863">MGSWWLWALLIVLKFQENHSNDTMLGLPVPQAVELVTDEKLQHVSVTWKQSPLKHNLTEKLLFDIEVLRNGVVVQNGTTEAVQHWNWTSPIPLNCASHSVRVRVRLLNRTSQWSPEKSVYGMDVSDHSSLQVYPRDRVVRAGSTMHFCCIVSAGHMLKRFTYNGKDMAATKISDRSYTIIVRNLTKSESQGTDAACEDNGNGYSPEGATVFVGYPPGDHNLECETDLVYVVCHWKRGQITHLLGNRRTLYTLNGSNCSKAIESSASTRWIRCLLSGPLDGGKRNWTLTATNPLGSIIVQDRADLSHRVRLQAPSNVTSTRVNDGNASVRWIWEVGAYRTLPLLCQLELKHNDLTETRHYPGLGLSEQLLTGLQPDRQYSLRVRCRTQHDSWHWSNWSSAHTFRTKEGYPDPLDVWIHMNDSNSARFMWKPLSTNQSRGQIKGYVITWNSSMGRQNSSVSPEMHSFFLRNLGDGVATVTAFNSAGSSPPSSIGLPRLSGDAAQVSRISGINGGFDLSWPASPRATWGYVVEWYPTYRERNYTVDWVKVPAQSTRARIPPEHFATGVKYSLSVYSCNQEVPELLVKKEGYAKEMAPGQPVQNLIVSESGSEVRLRWDEVPPESQRGFIRGYSVYHYNSSSLVLTANITDPDERELTMKNLRHSSYTFIVKAYTLAGEDSGDMISIQRSHTSDWLISLTLVSLGSMACFLFLTIIICYRKRRWLKEKIYPVIPEPKLPHDWLTSPMLGPQRLDVTQCTSDRIDVISGLTGNLGNVVKDEEGRTLYPPDTDSSSPSQLRLYQQVPGMTSQRCVTQAPPATSPGTRHTEVTYTAVQTPLALSLDVPPPDKFSRPQISAAHPAEAPADLPLLLDSGGYQPQPQPSHRPRSRVTGGPEESLDTPTSASSVDLPLLLDSGGYMPQPQPSHWPRSRVTGSPVEPVDTPTSTSSITLLLGGSASDSPEQNTALPSPAWPHSPHFTNPTYQPTGFTHF</sequence>
<evidence type="ECO:0000256" key="9">
    <source>
        <dbReference type="ARBA" id="ARBA00023136"/>
    </source>
</evidence>
<evidence type="ECO:0000256" key="13">
    <source>
        <dbReference type="ARBA" id="ARBA00031601"/>
    </source>
</evidence>
<dbReference type="CDD" id="cd00063">
    <property type="entry name" value="FN3"/>
    <property type="match status" value="3"/>
</dbReference>
<dbReference type="PROSITE" id="PS01355">
    <property type="entry name" value="HEMATOPO_REC_S_F1"/>
    <property type="match status" value="1"/>
</dbReference>
<evidence type="ECO:0000313" key="19">
    <source>
        <dbReference type="EMBL" id="KAJ8338767.1"/>
    </source>
</evidence>
<dbReference type="AlphaFoldDB" id="A0A9Q1EHC5"/>
<feature type="domain" description="Fibronectin type-III" evidence="18">
    <location>
        <begin position="312"/>
        <end position="407"/>
    </location>
</feature>
<dbReference type="Pfam" id="PF25552">
    <property type="entry name" value="LIFR_D4"/>
    <property type="match status" value="1"/>
</dbReference>
<dbReference type="SUPFAM" id="SSF49265">
    <property type="entry name" value="Fibronectin type III"/>
    <property type="match status" value="3"/>
</dbReference>
<evidence type="ECO:0000256" key="12">
    <source>
        <dbReference type="ARBA" id="ARBA00023180"/>
    </source>
</evidence>
<dbReference type="InterPro" id="IPR013783">
    <property type="entry name" value="Ig-like_fold"/>
</dbReference>
<keyword evidence="6 17" id="KW-0732">Signal</keyword>
<evidence type="ECO:0000256" key="11">
    <source>
        <dbReference type="ARBA" id="ARBA00023170"/>
    </source>
</evidence>
<keyword evidence="12" id="KW-0325">Glycoprotein</keyword>
<organism evidence="19 20">
    <name type="scientific">Synaphobranchus kaupii</name>
    <name type="common">Kaup's arrowtooth eel</name>
    <dbReference type="NCBI Taxonomy" id="118154"/>
    <lineage>
        <taxon>Eukaryota</taxon>
        <taxon>Metazoa</taxon>
        <taxon>Chordata</taxon>
        <taxon>Craniata</taxon>
        <taxon>Vertebrata</taxon>
        <taxon>Euteleostomi</taxon>
        <taxon>Actinopterygii</taxon>
        <taxon>Neopterygii</taxon>
        <taxon>Teleostei</taxon>
        <taxon>Anguilliformes</taxon>
        <taxon>Synaphobranchidae</taxon>
        <taxon>Synaphobranchus</taxon>
    </lineage>
</organism>
<keyword evidence="10" id="KW-1015">Disulfide bond</keyword>
<feature type="signal peptide" evidence="17">
    <location>
        <begin position="1"/>
        <end position="20"/>
    </location>
</feature>
<feature type="compositionally biased region" description="Polar residues" evidence="15">
    <location>
        <begin position="953"/>
        <end position="963"/>
    </location>
</feature>
<evidence type="ECO:0000313" key="20">
    <source>
        <dbReference type="Proteomes" id="UP001152622"/>
    </source>
</evidence>
<keyword evidence="11" id="KW-0675">Receptor</keyword>
<feature type="region of interest" description="Disordered" evidence="15">
    <location>
        <begin position="863"/>
        <end position="987"/>
    </location>
</feature>
<keyword evidence="5 16" id="KW-0812">Transmembrane</keyword>
<evidence type="ECO:0000256" key="5">
    <source>
        <dbReference type="ARBA" id="ARBA00022692"/>
    </source>
</evidence>
<comment type="caution">
    <text evidence="19">The sequence shown here is derived from an EMBL/GenBank/DDBJ whole genome shotgun (WGS) entry which is preliminary data.</text>
</comment>
<keyword evidence="9 16" id="KW-0472">Membrane</keyword>
<feature type="chain" id="PRO_5040177370" description="Leptin receptor" evidence="17">
    <location>
        <begin position="21"/>
        <end position="987"/>
    </location>
</feature>
<evidence type="ECO:0000256" key="10">
    <source>
        <dbReference type="ARBA" id="ARBA00023157"/>
    </source>
</evidence>
<dbReference type="InterPro" id="IPR003961">
    <property type="entry name" value="FN3_dom"/>
</dbReference>
<dbReference type="GO" id="GO:0016323">
    <property type="term" value="C:basolateral plasma membrane"/>
    <property type="evidence" value="ECO:0007669"/>
    <property type="project" value="UniProtKB-SubCell"/>
</dbReference>
<evidence type="ECO:0000256" key="14">
    <source>
        <dbReference type="ARBA" id="ARBA00046724"/>
    </source>
</evidence>
<dbReference type="PANTHER" id="PTHR48423:SF1">
    <property type="entry name" value="INTERLEUKIN-27 RECEPTOR SUBUNIT ALPHA"/>
    <property type="match status" value="1"/>
</dbReference>
<dbReference type="InterPro" id="IPR052672">
    <property type="entry name" value="Type1_Cytokine_Rcpt_Type2"/>
</dbReference>
<dbReference type="PROSITE" id="PS01353">
    <property type="entry name" value="HEMATOPO_REC_L_F2"/>
    <property type="match status" value="1"/>
</dbReference>